<evidence type="ECO:0008006" key="3">
    <source>
        <dbReference type="Google" id="ProtNLM"/>
    </source>
</evidence>
<dbReference type="EMBL" id="CAJNDS010002552">
    <property type="protein sequence ID" value="CAE7524025.1"/>
    <property type="molecule type" value="Genomic_DNA"/>
</dbReference>
<proteinExistence type="predicted"/>
<protein>
    <recommendedName>
        <fullName evidence="3">F-box domain-containing protein</fullName>
    </recommendedName>
</protein>
<organism evidence="1 2">
    <name type="scientific">Symbiodinium natans</name>
    <dbReference type="NCBI Taxonomy" id="878477"/>
    <lineage>
        <taxon>Eukaryota</taxon>
        <taxon>Sar</taxon>
        <taxon>Alveolata</taxon>
        <taxon>Dinophyceae</taxon>
        <taxon>Suessiales</taxon>
        <taxon>Symbiodiniaceae</taxon>
        <taxon>Symbiodinium</taxon>
    </lineage>
</organism>
<evidence type="ECO:0000313" key="2">
    <source>
        <dbReference type="Proteomes" id="UP000604046"/>
    </source>
</evidence>
<evidence type="ECO:0000313" key="1">
    <source>
        <dbReference type="EMBL" id="CAE7524025.1"/>
    </source>
</evidence>
<sequence length="376" mass="41628">MAGLDLDEEIDVSFVDIAPPTPPHKLVRNARFPFCCRRRRGPGQQCYAVLGDDVLTAQILSYASIGSLQRIGMTCRTWLDRAYSLASDVEVDMGSWKCAHRRAGSHLAFDLGMCLFPGAKFGRTITLAGQTWKSPELQNSEVGDDDLKAALRRFRTGQVARLVASSSSLHSSSVRWALESFSGLQELCLSACGSAKMGAEVQASLDLCTSLRSLHLDRVQLRPPPAKGLRELIVGRQVMRDFWVLGHFPQLRVLNVSSKAFINATCGQKHLWLLKTFKECRSLEEVQVYSAAEVTNEMLAVLMQHVPDLKKFSGCHTSPFVDFGRTVDFPFEGGARRLDAGSLCTEATDAFTAHFPAADIFIDDVYAEMLEEDDSW</sequence>
<name>A0A812THP1_9DINO</name>
<dbReference type="InterPro" id="IPR032675">
    <property type="entry name" value="LRR_dom_sf"/>
</dbReference>
<keyword evidence="2" id="KW-1185">Reference proteome</keyword>
<accession>A0A812THP1</accession>
<dbReference type="AlphaFoldDB" id="A0A812THP1"/>
<dbReference type="Gene3D" id="3.80.10.10">
    <property type="entry name" value="Ribonuclease Inhibitor"/>
    <property type="match status" value="1"/>
</dbReference>
<gene>
    <name evidence="1" type="ORF">SNAT2548_LOCUS29333</name>
</gene>
<dbReference type="SUPFAM" id="SSF52047">
    <property type="entry name" value="RNI-like"/>
    <property type="match status" value="1"/>
</dbReference>
<dbReference type="Proteomes" id="UP000604046">
    <property type="component" value="Unassembled WGS sequence"/>
</dbReference>
<comment type="caution">
    <text evidence="1">The sequence shown here is derived from an EMBL/GenBank/DDBJ whole genome shotgun (WGS) entry which is preliminary data.</text>
</comment>
<reference evidence="1" key="1">
    <citation type="submission" date="2021-02" db="EMBL/GenBank/DDBJ databases">
        <authorList>
            <person name="Dougan E. K."/>
            <person name="Rhodes N."/>
            <person name="Thang M."/>
            <person name="Chan C."/>
        </authorList>
    </citation>
    <scope>NUCLEOTIDE SEQUENCE</scope>
</reference>